<keyword evidence="1" id="KW-1133">Transmembrane helix</keyword>
<reference evidence="2 3" key="1">
    <citation type="journal article" date="2018" name="Mol. Biol. Evol.">
        <title>Broad Genomic Sampling Reveals a Smut Pathogenic Ancestry of the Fungal Clade Ustilaginomycotina.</title>
        <authorList>
            <person name="Kijpornyongpan T."/>
            <person name="Mondo S.J."/>
            <person name="Barry K."/>
            <person name="Sandor L."/>
            <person name="Lee J."/>
            <person name="Lipzen A."/>
            <person name="Pangilinan J."/>
            <person name="LaButti K."/>
            <person name="Hainaut M."/>
            <person name="Henrissat B."/>
            <person name="Grigoriev I.V."/>
            <person name="Spatafora J.W."/>
            <person name="Aime M.C."/>
        </authorList>
    </citation>
    <scope>NUCLEOTIDE SEQUENCE [LARGE SCALE GENOMIC DNA]</scope>
    <source>
        <strain evidence="2 3">MCA 3882</strain>
    </source>
</reference>
<dbReference type="RefSeq" id="XP_025356054.1">
    <property type="nucleotide sequence ID" value="XM_025502389.1"/>
</dbReference>
<name>A0A316VDU9_9BASI</name>
<dbReference type="Proteomes" id="UP000245771">
    <property type="component" value="Unassembled WGS sequence"/>
</dbReference>
<keyword evidence="1" id="KW-0812">Transmembrane</keyword>
<feature type="transmembrane region" description="Helical" evidence="1">
    <location>
        <begin position="21"/>
        <end position="40"/>
    </location>
</feature>
<protein>
    <submittedName>
        <fullName evidence="2">Uncharacterized protein</fullName>
    </submittedName>
</protein>
<dbReference type="AlphaFoldDB" id="A0A316VDU9"/>
<dbReference type="InParanoid" id="A0A316VDU9"/>
<proteinExistence type="predicted"/>
<keyword evidence="1" id="KW-0472">Membrane</keyword>
<evidence type="ECO:0000313" key="3">
    <source>
        <dbReference type="Proteomes" id="UP000245771"/>
    </source>
</evidence>
<keyword evidence="3" id="KW-1185">Reference proteome</keyword>
<evidence type="ECO:0000313" key="2">
    <source>
        <dbReference type="EMBL" id="PWN35752.1"/>
    </source>
</evidence>
<dbReference type="EMBL" id="KZ819603">
    <property type="protein sequence ID" value="PWN35752.1"/>
    <property type="molecule type" value="Genomic_DNA"/>
</dbReference>
<sequence>MKYIIHTHTPSIVSESAKRRGLSLLCLSFIIYLHSTTPLSRRSSFFSTHNNRLGILGSRSYCSQKKKGEFLLNAVCLNAEKESQAKAAFCLFLSIFSFSFSLKRRGDFFPYGTVPECVCVCA</sequence>
<accession>A0A316VDU9</accession>
<gene>
    <name evidence="2" type="ORF">FA14DRAFT_46417</name>
</gene>
<dbReference type="GeneID" id="37024170"/>
<organism evidence="2 3">
    <name type="scientific">Meira miltonrushii</name>
    <dbReference type="NCBI Taxonomy" id="1280837"/>
    <lineage>
        <taxon>Eukaryota</taxon>
        <taxon>Fungi</taxon>
        <taxon>Dikarya</taxon>
        <taxon>Basidiomycota</taxon>
        <taxon>Ustilaginomycotina</taxon>
        <taxon>Exobasidiomycetes</taxon>
        <taxon>Exobasidiales</taxon>
        <taxon>Brachybasidiaceae</taxon>
        <taxon>Meira</taxon>
    </lineage>
</organism>
<evidence type="ECO:0000256" key="1">
    <source>
        <dbReference type="SAM" id="Phobius"/>
    </source>
</evidence>